<dbReference type="Proteomes" id="UP001364156">
    <property type="component" value="Chromosome"/>
</dbReference>
<dbReference type="InterPro" id="IPR036844">
    <property type="entry name" value="Hint_dom_sf"/>
</dbReference>
<dbReference type="InterPro" id="IPR028992">
    <property type="entry name" value="Hedgehog/Intein_dom"/>
</dbReference>
<dbReference type="SUPFAM" id="SSF51294">
    <property type="entry name" value="Hedgehog/intein (Hint) domain"/>
    <property type="match status" value="1"/>
</dbReference>
<protein>
    <submittedName>
        <fullName evidence="2">Hint domain-containing protein</fullName>
    </submittedName>
</protein>
<dbReference type="RefSeq" id="WP_338550334.1">
    <property type="nucleotide sequence ID" value="NZ_CP146069.1"/>
</dbReference>
<feature type="domain" description="Hedgehog/Intein (Hint)" evidence="1">
    <location>
        <begin position="71"/>
        <end position="218"/>
    </location>
</feature>
<reference evidence="2 3" key="1">
    <citation type="submission" date="2023-10" db="EMBL/GenBank/DDBJ databases">
        <title>Roseovarius strain S88 nov., isolated from a marine algae.</title>
        <authorList>
            <person name="Lee M.W."/>
            <person name="Lee J.K."/>
            <person name="Kim J.M."/>
            <person name="Choi D.G."/>
            <person name="Baek J.H."/>
            <person name="Bayburt H."/>
            <person name="Jung J.J."/>
            <person name="Han D.M."/>
            <person name="Jeon C.O."/>
        </authorList>
    </citation>
    <scope>NUCLEOTIDE SEQUENCE [LARGE SCALE GENOMIC DNA]</scope>
    <source>
        <strain evidence="2 3">S88</strain>
    </source>
</reference>
<evidence type="ECO:0000313" key="3">
    <source>
        <dbReference type="Proteomes" id="UP001364156"/>
    </source>
</evidence>
<evidence type="ECO:0000259" key="1">
    <source>
        <dbReference type="Pfam" id="PF13403"/>
    </source>
</evidence>
<dbReference type="EMBL" id="CP146069">
    <property type="protein sequence ID" value="WWR47508.1"/>
    <property type="molecule type" value="Genomic_DNA"/>
</dbReference>
<evidence type="ECO:0000313" key="2">
    <source>
        <dbReference type="EMBL" id="WWR47508.1"/>
    </source>
</evidence>
<accession>A0ABZ2HPF7</accession>
<name>A0ABZ2HPF7_9RHOB</name>
<gene>
    <name evidence="2" type="ORF">RZ517_04860</name>
</gene>
<sequence>MTTPSIAASVPAVTQIRDKNSGFGPAYVPQPDRNHRPMRRFQISYLRSDGTSDFREQIGPALPKFEAAFSAFTRGTLINTPRGRVAIEDLEPGMEVTTKDNEPLPILWIGSMTLIPHAPGIDPRSCRMTRVMPEAFGLGRPEANLMAGPGARIMSRPEGLRDSMSGDQMLTPARDLADGLNVIEITPQHPVSVYHLCLPRHSVITAAGLEMETFHPGNGFDRNMGQNALSLFMSMFPHLTRPTEFGSTRYMRLPTDLF</sequence>
<dbReference type="Pfam" id="PF13403">
    <property type="entry name" value="Hint_2"/>
    <property type="match status" value="1"/>
</dbReference>
<keyword evidence="3" id="KW-1185">Reference proteome</keyword>
<proteinExistence type="predicted"/>
<organism evidence="2 3">
    <name type="scientific">Roseovarius phycicola</name>
    <dbReference type="NCBI Taxonomy" id="3080976"/>
    <lineage>
        <taxon>Bacteria</taxon>
        <taxon>Pseudomonadati</taxon>
        <taxon>Pseudomonadota</taxon>
        <taxon>Alphaproteobacteria</taxon>
        <taxon>Rhodobacterales</taxon>
        <taxon>Roseobacteraceae</taxon>
        <taxon>Roseovarius</taxon>
    </lineage>
</organism>